<name>X1G120_9ZZZZ</name>
<feature type="non-terminal residue" evidence="1">
    <location>
        <position position="243"/>
    </location>
</feature>
<evidence type="ECO:0000313" key="1">
    <source>
        <dbReference type="EMBL" id="GAH38470.1"/>
    </source>
</evidence>
<gene>
    <name evidence="1" type="ORF">S03H2_16133</name>
</gene>
<dbReference type="EMBL" id="BARU01008228">
    <property type="protein sequence ID" value="GAH38470.1"/>
    <property type="molecule type" value="Genomic_DNA"/>
</dbReference>
<accession>X1G120</accession>
<proteinExistence type="predicted"/>
<comment type="caution">
    <text evidence="1">The sequence shown here is derived from an EMBL/GenBank/DDBJ whole genome shotgun (WGS) entry which is preliminary data.</text>
</comment>
<dbReference type="AlphaFoldDB" id="X1G120"/>
<organism evidence="1">
    <name type="scientific">marine sediment metagenome</name>
    <dbReference type="NCBI Taxonomy" id="412755"/>
    <lineage>
        <taxon>unclassified sequences</taxon>
        <taxon>metagenomes</taxon>
        <taxon>ecological metagenomes</taxon>
    </lineage>
</organism>
<sequence>MTFKNDYGDYPPSGWHPKTSPDYCGAQKFTEALLGWDLLGFHPKSAWRADGLDTSGGLMTYDPLKTRDIKPIGNPDGVADTLNERKKCYLELATTNVFRLGKLFNNTKLLNSDTFVICDAFGVKKIKIEQTTIKAGTPILYYRANTSSKNINLMPLDNRIYDARHNFPLVNLGSVTKDGTPGKPHPLLSDGFPFKFFYGDFITGAIGYIQDPKIITPAPPWPYRPDSYLLISAGLDGKYGTKD</sequence>
<protein>
    <submittedName>
        <fullName evidence="1">Uncharacterized protein</fullName>
    </submittedName>
</protein>
<reference evidence="1" key="1">
    <citation type="journal article" date="2014" name="Front. Microbiol.">
        <title>High frequency of phylogenetically diverse reductive dehalogenase-homologous genes in deep subseafloor sedimentary metagenomes.</title>
        <authorList>
            <person name="Kawai M."/>
            <person name="Futagami T."/>
            <person name="Toyoda A."/>
            <person name="Takaki Y."/>
            <person name="Nishi S."/>
            <person name="Hori S."/>
            <person name="Arai W."/>
            <person name="Tsubouchi T."/>
            <person name="Morono Y."/>
            <person name="Uchiyama I."/>
            <person name="Ito T."/>
            <person name="Fujiyama A."/>
            <person name="Inagaki F."/>
            <person name="Takami H."/>
        </authorList>
    </citation>
    <scope>NUCLEOTIDE SEQUENCE</scope>
    <source>
        <strain evidence="1">Expedition CK06-06</strain>
    </source>
</reference>